<dbReference type="PROSITE" id="PS50110">
    <property type="entry name" value="RESPONSE_REGULATORY"/>
    <property type="match status" value="1"/>
</dbReference>
<keyword evidence="3" id="KW-0963">Cytoplasm</keyword>
<dbReference type="PROSITE" id="PS01124">
    <property type="entry name" value="HTH_ARAC_FAMILY_2"/>
    <property type="match status" value="1"/>
</dbReference>
<dbReference type="SMART" id="SM00448">
    <property type="entry name" value="REC"/>
    <property type="match status" value="1"/>
</dbReference>
<dbReference type="STRING" id="1195236.CTER_4876"/>
<accession>S0FHQ3</accession>
<dbReference type="InterPro" id="IPR011006">
    <property type="entry name" value="CheY-like_superfamily"/>
</dbReference>
<keyword evidence="7" id="KW-0238">DNA-binding</keyword>
<dbReference type="Proteomes" id="UP000014155">
    <property type="component" value="Unassembled WGS sequence"/>
</dbReference>
<evidence type="ECO:0000256" key="10">
    <source>
        <dbReference type="PROSITE-ProRule" id="PRU00169"/>
    </source>
</evidence>
<dbReference type="CDD" id="cd17536">
    <property type="entry name" value="REC_YesN-like"/>
    <property type="match status" value="1"/>
</dbReference>
<dbReference type="eggNOG" id="COG2207">
    <property type="taxonomic scope" value="Bacteria"/>
</dbReference>
<dbReference type="InterPro" id="IPR051552">
    <property type="entry name" value="HptR"/>
</dbReference>
<dbReference type="InterPro" id="IPR001789">
    <property type="entry name" value="Sig_transdc_resp-reg_receiver"/>
</dbReference>
<evidence type="ECO:0000313" key="14">
    <source>
        <dbReference type="Proteomes" id="UP000014155"/>
    </source>
</evidence>
<dbReference type="PANTHER" id="PTHR42713">
    <property type="entry name" value="HISTIDINE KINASE-RELATED"/>
    <property type="match status" value="1"/>
</dbReference>
<dbReference type="GO" id="GO:0043565">
    <property type="term" value="F:sequence-specific DNA binding"/>
    <property type="evidence" value="ECO:0007669"/>
    <property type="project" value="InterPro"/>
</dbReference>
<keyword evidence="5" id="KW-0902">Two-component regulatory system</keyword>
<dbReference type="GO" id="GO:0000160">
    <property type="term" value="P:phosphorelay signal transduction system"/>
    <property type="evidence" value="ECO:0007669"/>
    <property type="project" value="UniProtKB-KW"/>
</dbReference>
<feature type="domain" description="HTH araC/xylS-type" evidence="11">
    <location>
        <begin position="443"/>
        <end position="540"/>
    </location>
</feature>
<dbReference type="PANTHER" id="PTHR42713:SF3">
    <property type="entry name" value="TRANSCRIPTIONAL REGULATORY PROTEIN HPTR"/>
    <property type="match status" value="1"/>
</dbReference>
<dbReference type="InterPro" id="IPR009057">
    <property type="entry name" value="Homeodomain-like_sf"/>
</dbReference>
<comment type="subcellular location">
    <subcellularLocation>
        <location evidence="1">Cytoplasm</location>
    </subcellularLocation>
</comment>
<evidence type="ECO:0000256" key="4">
    <source>
        <dbReference type="ARBA" id="ARBA00022553"/>
    </source>
</evidence>
<dbReference type="InterPro" id="IPR020449">
    <property type="entry name" value="Tscrpt_reg_AraC-type_HTH"/>
</dbReference>
<evidence type="ECO:0000259" key="11">
    <source>
        <dbReference type="PROSITE" id="PS01124"/>
    </source>
</evidence>
<comment type="function">
    <text evidence="9">May play the central regulatory role in sporulation. It may be an element of the effector pathway responsible for the activation of sporulation genes in response to nutritional stress. Spo0A may act in concert with spo0H (a sigma factor) to control the expression of some genes that are critical to the sporulation process.</text>
</comment>
<dbReference type="Pfam" id="PF12833">
    <property type="entry name" value="HTH_18"/>
    <property type="match status" value="1"/>
</dbReference>
<dbReference type="Pfam" id="PF00072">
    <property type="entry name" value="Response_reg"/>
    <property type="match status" value="1"/>
</dbReference>
<dbReference type="EMBL" id="AORV01000065">
    <property type="protein sequence ID" value="EMS69476.1"/>
    <property type="molecule type" value="Genomic_DNA"/>
</dbReference>
<dbReference type="eggNOG" id="COG4753">
    <property type="taxonomic scope" value="Bacteria"/>
</dbReference>
<protein>
    <recommendedName>
        <fullName evidence="2">Stage 0 sporulation protein A homolog</fullName>
    </recommendedName>
</protein>
<dbReference type="Gene3D" id="1.10.10.60">
    <property type="entry name" value="Homeodomain-like"/>
    <property type="match status" value="2"/>
</dbReference>
<evidence type="ECO:0000313" key="13">
    <source>
        <dbReference type="EMBL" id="EMS69476.1"/>
    </source>
</evidence>
<dbReference type="InterPro" id="IPR018060">
    <property type="entry name" value="HTH_AraC"/>
</dbReference>
<dbReference type="Pfam" id="PF17853">
    <property type="entry name" value="GGDEF_2"/>
    <property type="match status" value="1"/>
</dbReference>
<keyword evidence="6" id="KW-0805">Transcription regulation</keyword>
<dbReference type="SMART" id="SM00342">
    <property type="entry name" value="HTH_ARAC"/>
    <property type="match status" value="1"/>
</dbReference>
<evidence type="ECO:0000256" key="9">
    <source>
        <dbReference type="ARBA" id="ARBA00024867"/>
    </source>
</evidence>
<evidence type="ECO:0000256" key="7">
    <source>
        <dbReference type="ARBA" id="ARBA00023125"/>
    </source>
</evidence>
<dbReference type="SUPFAM" id="SSF52172">
    <property type="entry name" value="CheY-like"/>
    <property type="match status" value="1"/>
</dbReference>
<dbReference type="PRINTS" id="PR00032">
    <property type="entry name" value="HTHARAC"/>
</dbReference>
<feature type="domain" description="Response regulatory" evidence="12">
    <location>
        <begin position="3"/>
        <end position="120"/>
    </location>
</feature>
<keyword evidence="4 10" id="KW-0597">Phosphoprotein</keyword>
<sequence>MITVLLADDDFLVRETLYEIVPWKELGMEVIAQAENGKQALNMCIELKPDILFTDIKMPFLNGLEVAISLQELDIKTKIVLISGIQDFNYAKTALSINAAGYILKPIQIKEIIEVLKKIRNSIDMEQNREEVYYRLKVQLEENMYLMRDKFLGNLVMGIITDQYLISEKLEYFQIPLKVNESIILAVAEIDDYVKRVTDKAESYKQFLNFSVKNIIEETLVNHQAGVCVYTNDNQFVIIFNRKFSSEEKMTVIFDEMQELLSDFNKITLSIGVGNQVSSMEALAVSYNNALSALNYKFYTGKNSIIHIGDISNTQKLYQMSDFNVYSNLNLMQKELLSQIKLGDTEKLSNTVERYFAFLTEVKLFTEEYIRGVCIELIINVYQEIFKTETDVQEIFPHYLNSVQTVLKSETVFDMKQTIYQMLEHICKYFKSKYYLKHGNLVSQIKELAEKRYMENITLSDIANEVYMSPNYICSVFKKETGITINEYLIKVKMDAAKNMLKDTRMKILEIAEKLGYDNPHYFSYSFKKYTGQTPQQYRT</sequence>
<dbReference type="AlphaFoldDB" id="S0FHQ3"/>
<dbReference type="GO" id="GO:0003700">
    <property type="term" value="F:DNA-binding transcription factor activity"/>
    <property type="evidence" value="ECO:0007669"/>
    <property type="project" value="InterPro"/>
</dbReference>
<comment type="caution">
    <text evidence="13">The sequence shown here is derived from an EMBL/GenBank/DDBJ whole genome shotgun (WGS) entry which is preliminary data.</text>
</comment>
<evidence type="ECO:0000256" key="2">
    <source>
        <dbReference type="ARBA" id="ARBA00018672"/>
    </source>
</evidence>
<feature type="modified residue" description="4-aspartylphosphate" evidence="10">
    <location>
        <position position="55"/>
    </location>
</feature>
<keyword evidence="8" id="KW-0804">Transcription</keyword>
<evidence type="ECO:0000256" key="5">
    <source>
        <dbReference type="ARBA" id="ARBA00023012"/>
    </source>
</evidence>
<dbReference type="InterPro" id="IPR041522">
    <property type="entry name" value="CdaR_GGDEF"/>
</dbReference>
<evidence type="ECO:0000256" key="6">
    <source>
        <dbReference type="ARBA" id="ARBA00023015"/>
    </source>
</evidence>
<dbReference type="Gene3D" id="3.40.50.2300">
    <property type="match status" value="1"/>
</dbReference>
<keyword evidence="14" id="KW-1185">Reference proteome</keyword>
<reference evidence="13 14" key="1">
    <citation type="journal article" date="2013" name="Genome Announc.">
        <title>Draft Genome Sequence of the Cellulolytic, Mesophilic, Anaerobic Bacterium Clostridium termitidis Strain CT1112 (DSM 5398).</title>
        <authorList>
            <person name="Lal S."/>
            <person name="Ramachandran U."/>
            <person name="Zhang X."/>
            <person name="Munir R."/>
            <person name="Sparling R."/>
            <person name="Levin D.B."/>
        </authorList>
    </citation>
    <scope>NUCLEOTIDE SEQUENCE [LARGE SCALE GENOMIC DNA]</scope>
    <source>
        <strain evidence="13 14">CT1112</strain>
    </source>
</reference>
<organism evidence="13 14">
    <name type="scientific">Ruminiclostridium cellobioparum subsp. termitidis CT1112</name>
    <dbReference type="NCBI Taxonomy" id="1195236"/>
    <lineage>
        <taxon>Bacteria</taxon>
        <taxon>Bacillati</taxon>
        <taxon>Bacillota</taxon>
        <taxon>Clostridia</taxon>
        <taxon>Eubacteriales</taxon>
        <taxon>Oscillospiraceae</taxon>
        <taxon>Ruminiclostridium</taxon>
    </lineage>
</organism>
<gene>
    <name evidence="13" type="ORF">CTER_4876</name>
</gene>
<proteinExistence type="predicted"/>
<dbReference type="PATRIC" id="fig|1195236.3.peg.5064"/>
<dbReference type="GO" id="GO:0005737">
    <property type="term" value="C:cytoplasm"/>
    <property type="evidence" value="ECO:0007669"/>
    <property type="project" value="UniProtKB-SubCell"/>
</dbReference>
<evidence type="ECO:0000259" key="12">
    <source>
        <dbReference type="PROSITE" id="PS50110"/>
    </source>
</evidence>
<dbReference type="SUPFAM" id="SSF46689">
    <property type="entry name" value="Homeodomain-like"/>
    <property type="match status" value="2"/>
</dbReference>
<dbReference type="PROSITE" id="PS00041">
    <property type="entry name" value="HTH_ARAC_FAMILY_1"/>
    <property type="match status" value="1"/>
</dbReference>
<name>S0FHQ3_RUMCE</name>
<dbReference type="InterPro" id="IPR018062">
    <property type="entry name" value="HTH_AraC-typ_CS"/>
</dbReference>
<evidence type="ECO:0000256" key="8">
    <source>
        <dbReference type="ARBA" id="ARBA00023163"/>
    </source>
</evidence>
<evidence type="ECO:0000256" key="3">
    <source>
        <dbReference type="ARBA" id="ARBA00022490"/>
    </source>
</evidence>
<dbReference type="RefSeq" id="WP_004629652.1">
    <property type="nucleotide sequence ID" value="NZ_AORV01000065.1"/>
</dbReference>
<evidence type="ECO:0000256" key="1">
    <source>
        <dbReference type="ARBA" id="ARBA00004496"/>
    </source>
</evidence>